<sequence length="191" mass="21453">MRKVKEFYADGLGDENVLEVVGVDTICADGRQDVDVPVLEQVRRRIRSIFDEARIQEMLAHISWVLENVVVVVVVTTREGSLGRTKKDEYLTERDRCNYAQKMSSELEVRVRGETQMEEVRCLEGVRWLDSEEASEEKMGEVVSDDEALRAVPGLAECKVEKETCAQFQKKAVPETAGGTIVDTQSAAEVN</sequence>
<keyword evidence="2" id="KW-1185">Reference proteome</keyword>
<name>A0ABQ8VEW8_9AGAR</name>
<comment type="caution">
    <text evidence="1">The sequence shown here is derived from an EMBL/GenBank/DDBJ whole genome shotgun (WGS) entry which is preliminary data.</text>
</comment>
<organism evidence="1 2">
    <name type="scientific">Lentinula lateritia</name>
    <dbReference type="NCBI Taxonomy" id="40482"/>
    <lineage>
        <taxon>Eukaryota</taxon>
        <taxon>Fungi</taxon>
        <taxon>Dikarya</taxon>
        <taxon>Basidiomycota</taxon>
        <taxon>Agaricomycotina</taxon>
        <taxon>Agaricomycetes</taxon>
        <taxon>Agaricomycetidae</taxon>
        <taxon>Agaricales</taxon>
        <taxon>Marasmiineae</taxon>
        <taxon>Omphalotaceae</taxon>
        <taxon>Lentinula</taxon>
    </lineage>
</organism>
<protein>
    <submittedName>
        <fullName evidence="1">Uncharacterized protein</fullName>
    </submittedName>
</protein>
<evidence type="ECO:0000313" key="1">
    <source>
        <dbReference type="EMBL" id="KAJ4491823.1"/>
    </source>
</evidence>
<dbReference type="Proteomes" id="UP001150217">
    <property type="component" value="Unassembled WGS sequence"/>
</dbReference>
<evidence type="ECO:0000313" key="2">
    <source>
        <dbReference type="Proteomes" id="UP001150217"/>
    </source>
</evidence>
<proteinExistence type="predicted"/>
<accession>A0ABQ8VEW8</accession>
<reference evidence="1" key="1">
    <citation type="submission" date="2022-08" db="EMBL/GenBank/DDBJ databases">
        <title>A Global Phylogenomic Analysis of the Shiitake Genus Lentinula.</title>
        <authorList>
            <consortium name="DOE Joint Genome Institute"/>
            <person name="Sierra-Patev S."/>
            <person name="Min B."/>
            <person name="Naranjo-Ortiz M."/>
            <person name="Looney B."/>
            <person name="Konkel Z."/>
            <person name="Slot J.C."/>
            <person name="Sakamoto Y."/>
            <person name="Steenwyk J.L."/>
            <person name="Rokas A."/>
            <person name="Carro J."/>
            <person name="Camarero S."/>
            <person name="Ferreira P."/>
            <person name="Molpeceres G."/>
            <person name="Ruiz-Duenas F.J."/>
            <person name="Serrano A."/>
            <person name="Henrissat B."/>
            <person name="Drula E."/>
            <person name="Hughes K.W."/>
            <person name="Mata J.L."/>
            <person name="Ishikawa N.K."/>
            <person name="Vargas-Isla R."/>
            <person name="Ushijima S."/>
            <person name="Smith C.A."/>
            <person name="Ahrendt S."/>
            <person name="Andreopoulos W."/>
            <person name="He G."/>
            <person name="Labutti K."/>
            <person name="Lipzen A."/>
            <person name="Ng V."/>
            <person name="Riley R."/>
            <person name="Sandor L."/>
            <person name="Barry K."/>
            <person name="Martinez A.T."/>
            <person name="Xiao Y."/>
            <person name="Gibbons J.G."/>
            <person name="Terashima K."/>
            <person name="Grigoriev I.V."/>
            <person name="Hibbett D.S."/>
        </authorList>
    </citation>
    <scope>NUCLEOTIDE SEQUENCE</scope>
    <source>
        <strain evidence="1">RHP3577 ss4</strain>
    </source>
</reference>
<dbReference type="EMBL" id="JANVFT010000040">
    <property type="protein sequence ID" value="KAJ4491823.1"/>
    <property type="molecule type" value="Genomic_DNA"/>
</dbReference>
<gene>
    <name evidence="1" type="ORF">C8R41DRAFT_920192</name>
</gene>